<name>A0A3P1SH04_9ACTO</name>
<keyword evidence="2" id="KW-1185">Reference proteome</keyword>
<dbReference type="EMBL" id="RQZF01000001">
    <property type="protein sequence ID" value="RRC96230.1"/>
    <property type="molecule type" value="Genomic_DNA"/>
</dbReference>
<protein>
    <submittedName>
        <fullName evidence="1">Uncharacterized protein</fullName>
    </submittedName>
</protein>
<accession>A0A3P1SH04</accession>
<proteinExistence type="predicted"/>
<organism evidence="1 2">
    <name type="scientific">Schaalia canis</name>
    <dbReference type="NCBI Taxonomy" id="100469"/>
    <lineage>
        <taxon>Bacteria</taxon>
        <taxon>Bacillati</taxon>
        <taxon>Actinomycetota</taxon>
        <taxon>Actinomycetes</taxon>
        <taxon>Actinomycetales</taxon>
        <taxon>Actinomycetaceae</taxon>
        <taxon>Schaalia</taxon>
    </lineage>
</organism>
<reference evidence="1 2" key="1">
    <citation type="submission" date="2018-11" db="EMBL/GenBank/DDBJ databases">
        <title>Genomes From Bacteria Associated with the Canine Oral Cavity: a Test Case for Automated Genome-Based Taxonomic Assignment.</title>
        <authorList>
            <person name="Coil D.A."/>
            <person name="Jospin G."/>
            <person name="Darling A.E."/>
            <person name="Wallis C."/>
            <person name="Davis I.J."/>
            <person name="Harris S."/>
            <person name="Eisen J.A."/>
            <person name="Holcombe L.J."/>
            <person name="O'Flynn C."/>
        </authorList>
    </citation>
    <scope>NUCLEOTIDE SEQUENCE [LARGE SCALE GENOMIC DNA]</scope>
    <source>
        <strain evidence="1 2">OH770</strain>
    </source>
</reference>
<dbReference type="RefSeq" id="WP_124867606.1">
    <property type="nucleotide sequence ID" value="NZ_RQZF01000001.1"/>
</dbReference>
<sequence length="68" mass="7572">MTTTVSVYDLNFDRQAKNLSVSNLSDAVRPWFEDWSDASIRNAIANLDVPALRDEAAEYLGLELQIAA</sequence>
<gene>
    <name evidence="1" type="ORF">EII11_00755</name>
</gene>
<evidence type="ECO:0000313" key="1">
    <source>
        <dbReference type="EMBL" id="RRC96230.1"/>
    </source>
</evidence>
<dbReference type="Proteomes" id="UP000280444">
    <property type="component" value="Unassembled WGS sequence"/>
</dbReference>
<evidence type="ECO:0000313" key="2">
    <source>
        <dbReference type="Proteomes" id="UP000280444"/>
    </source>
</evidence>
<dbReference type="AlphaFoldDB" id="A0A3P1SH04"/>
<dbReference type="OrthoDB" id="3255536at2"/>
<comment type="caution">
    <text evidence="1">The sequence shown here is derived from an EMBL/GenBank/DDBJ whole genome shotgun (WGS) entry which is preliminary data.</text>
</comment>